<evidence type="ECO:0000313" key="3">
    <source>
        <dbReference type="Proteomes" id="UP001196413"/>
    </source>
</evidence>
<accession>A0AAD5QDR4</accession>
<feature type="signal peptide" evidence="1">
    <location>
        <begin position="1"/>
        <end position="20"/>
    </location>
</feature>
<dbReference type="AlphaFoldDB" id="A0AAD5QDR4"/>
<dbReference type="Proteomes" id="UP001196413">
    <property type="component" value="Unassembled WGS sequence"/>
</dbReference>
<dbReference type="EMBL" id="JAHQIW010000452">
    <property type="protein sequence ID" value="KAJ1348223.1"/>
    <property type="molecule type" value="Genomic_DNA"/>
</dbReference>
<keyword evidence="3" id="KW-1185">Reference proteome</keyword>
<feature type="chain" id="PRO_5041984143" evidence="1">
    <location>
        <begin position="21"/>
        <end position="132"/>
    </location>
</feature>
<proteinExistence type="predicted"/>
<keyword evidence="1" id="KW-0732">Signal</keyword>
<comment type="caution">
    <text evidence="2">The sequence shown here is derived from an EMBL/GenBank/DDBJ whole genome shotgun (WGS) entry which is preliminary data.</text>
</comment>
<gene>
    <name evidence="2" type="ORF">KIN20_003479</name>
</gene>
<organism evidence="2 3">
    <name type="scientific">Parelaphostrongylus tenuis</name>
    <name type="common">Meningeal worm</name>
    <dbReference type="NCBI Taxonomy" id="148309"/>
    <lineage>
        <taxon>Eukaryota</taxon>
        <taxon>Metazoa</taxon>
        <taxon>Ecdysozoa</taxon>
        <taxon>Nematoda</taxon>
        <taxon>Chromadorea</taxon>
        <taxon>Rhabditida</taxon>
        <taxon>Rhabditina</taxon>
        <taxon>Rhabditomorpha</taxon>
        <taxon>Strongyloidea</taxon>
        <taxon>Metastrongylidae</taxon>
        <taxon>Parelaphostrongylus</taxon>
    </lineage>
</organism>
<evidence type="ECO:0000256" key="1">
    <source>
        <dbReference type="SAM" id="SignalP"/>
    </source>
</evidence>
<protein>
    <submittedName>
        <fullName evidence="2">Uncharacterized protein</fullName>
    </submittedName>
</protein>
<name>A0AAD5QDR4_PARTN</name>
<reference evidence="2" key="1">
    <citation type="submission" date="2021-06" db="EMBL/GenBank/DDBJ databases">
        <title>Parelaphostrongylus tenuis whole genome reference sequence.</title>
        <authorList>
            <person name="Garwood T.J."/>
            <person name="Larsen P.A."/>
            <person name="Fountain-Jones N.M."/>
            <person name="Garbe J.R."/>
            <person name="Macchietto M.G."/>
            <person name="Kania S.A."/>
            <person name="Gerhold R.W."/>
            <person name="Richards J.E."/>
            <person name="Wolf T.M."/>
        </authorList>
    </citation>
    <scope>NUCLEOTIDE SEQUENCE</scope>
    <source>
        <strain evidence="2">MNPRO001-30</strain>
        <tissue evidence="2">Meninges</tissue>
    </source>
</reference>
<sequence length="132" mass="14714">MSFWLVLSALFCSQASFLVAIKCYVGQELFRDDMLLGENVGLADCQSSFCVRQYIVSNYLTTVNLMCDRGADIVESFPVICQKDGTYICNGPNSFCVNICCSSDYCNLSRNAGGSFHYVMASIVVLFHKFLF</sequence>
<evidence type="ECO:0000313" key="2">
    <source>
        <dbReference type="EMBL" id="KAJ1348223.1"/>
    </source>
</evidence>